<gene>
    <name evidence="2" type="ORF">BJG266_LOCUS12584</name>
    <name evidence="1" type="ORF">QVE165_LOCUS3208</name>
    <name evidence="3" type="ORF">QVE165_LOCUS46789</name>
</gene>
<keyword evidence="4" id="KW-1185">Reference proteome</keyword>
<dbReference type="InterPro" id="IPR001611">
    <property type="entry name" value="Leu-rich_rpt"/>
</dbReference>
<dbReference type="Pfam" id="PF13516">
    <property type="entry name" value="LRR_6"/>
    <property type="match status" value="4"/>
</dbReference>
<evidence type="ECO:0000313" key="1">
    <source>
        <dbReference type="EMBL" id="CAF0781834.1"/>
    </source>
</evidence>
<organism evidence="1 4">
    <name type="scientific">Adineta steineri</name>
    <dbReference type="NCBI Taxonomy" id="433720"/>
    <lineage>
        <taxon>Eukaryota</taxon>
        <taxon>Metazoa</taxon>
        <taxon>Spiralia</taxon>
        <taxon>Gnathifera</taxon>
        <taxon>Rotifera</taxon>
        <taxon>Eurotatoria</taxon>
        <taxon>Bdelloidea</taxon>
        <taxon>Adinetida</taxon>
        <taxon>Adinetidae</taxon>
        <taxon>Adineta</taxon>
    </lineage>
</organism>
<accession>A0A813RII6</accession>
<name>A0A813RII6_9BILA</name>
<reference evidence="1" key="1">
    <citation type="submission" date="2021-02" db="EMBL/GenBank/DDBJ databases">
        <authorList>
            <person name="Nowell W R."/>
        </authorList>
    </citation>
    <scope>NUCLEOTIDE SEQUENCE</scope>
</reference>
<dbReference type="PANTHER" id="PTHR24114">
    <property type="entry name" value="LEUCINE RICH REPEAT FAMILY PROTEIN"/>
    <property type="match status" value="1"/>
</dbReference>
<protein>
    <submittedName>
        <fullName evidence="1">Uncharacterized protein</fullName>
    </submittedName>
</protein>
<dbReference type="EMBL" id="CAJNOI010000049">
    <property type="protein sequence ID" value="CAF0939860.1"/>
    <property type="molecule type" value="Genomic_DNA"/>
</dbReference>
<evidence type="ECO:0000313" key="3">
    <source>
        <dbReference type="EMBL" id="CAF1547403.1"/>
    </source>
</evidence>
<evidence type="ECO:0000313" key="2">
    <source>
        <dbReference type="EMBL" id="CAF0939860.1"/>
    </source>
</evidence>
<dbReference type="EMBL" id="CAJNOM010000709">
    <property type="protein sequence ID" value="CAF1547403.1"/>
    <property type="molecule type" value="Genomic_DNA"/>
</dbReference>
<dbReference type="OrthoDB" id="9986466at2759"/>
<proteinExistence type="predicted"/>
<dbReference type="PANTHER" id="PTHR24114:SF2">
    <property type="entry name" value="F-BOX DOMAIN-CONTAINING PROTEIN-RELATED"/>
    <property type="match status" value="1"/>
</dbReference>
<comment type="caution">
    <text evidence="1">The sequence shown here is derived from an EMBL/GenBank/DDBJ whole genome shotgun (WGS) entry which is preliminary data.</text>
</comment>
<dbReference type="Proteomes" id="UP000663877">
    <property type="component" value="Unassembled WGS sequence"/>
</dbReference>
<dbReference type="Proteomes" id="UP000663832">
    <property type="component" value="Unassembled WGS sequence"/>
</dbReference>
<dbReference type="Gene3D" id="3.80.10.10">
    <property type="entry name" value="Ribonuclease Inhibitor"/>
    <property type="match status" value="1"/>
</dbReference>
<dbReference type="SMART" id="SM00368">
    <property type="entry name" value="LRR_RI"/>
    <property type="match status" value="4"/>
</dbReference>
<evidence type="ECO:0000313" key="4">
    <source>
        <dbReference type="Proteomes" id="UP000663832"/>
    </source>
</evidence>
<dbReference type="SUPFAM" id="SSF52047">
    <property type="entry name" value="RNI-like"/>
    <property type="match status" value="1"/>
</dbReference>
<sequence>MHLFLGWRAMEDRIGSIAYTFERVLWGDSRARHTFLIACSDEHPLTLIEIDVGNRERGIKKGMKLKIAELEEIPNSVTKLELIGETTSPTALQQLIQNAQTYVQEHPNYHVLLNNCRTFVESLIDEIPEFRNSIPRKKGSILEYYHSQAKHEHPGALVKSKQLLKDVRDVHRHNRQYKYTSKLVLNIELPTLDVDINTDIIETLTALDLSGNGIGDVGAQYLGDALKHNTTLTTLVLFRNEIGDLGAQRLGDSLKHNTTLTTLDLSWNKIRDAGAQALGDGLHHNTTLTALDLSWTNIRDVGAQSLGDALKASSEKHFV</sequence>
<dbReference type="InterPro" id="IPR032675">
    <property type="entry name" value="LRR_dom_sf"/>
</dbReference>
<dbReference type="InterPro" id="IPR052394">
    <property type="entry name" value="LRR-containing"/>
</dbReference>
<dbReference type="AlphaFoldDB" id="A0A813RII6"/>
<dbReference type="EMBL" id="CAJNOM010000011">
    <property type="protein sequence ID" value="CAF0781834.1"/>
    <property type="molecule type" value="Genomic_DNA"/>
</dbReference>